<dbReference type="InterPro" id="IPR022742">
    <property type="entry name" value="Hydrolase_4"/>
</dbReference>
<gene>
    <name evidence="2" type="ORF">FNA67_10170</name>
</gene>
<keyword evidence="3" id="KW-1185">Reference proteome</keyword>
<dbReference type="KEGG" id="yti:FNA67_10170"/>
<dbReference type="InterPro" id="IPR029058">
    <property type="entry name" value="AB_hydrolase_fold"/>
</dbReference>
<dbReference type="Pfam" id="PF12146">
    <property type="entry name" value="Hydrolase_4"/>
    <property type="match status" value="1"/>
</dbReference>
<dbReference type="SUPFAM" id="SSF53474">
    <property type="entry name" value="alpha/beta-Hydrolases"/>
    <property type="match status" value="1"/>
</dbReference>
<keyword evidence="2" id="KW-0378">Hydrolase</keyword>
<dbReference type="PANTHER" id="PTHR42886:SF29">
    <property type="entry name" value="PUMMELIG, ISOFORM A"/>
    <property type="match status" value="1"/>
</dbReference>
<dbReference type="PANTHER" id="PTHR42886">
    <property type="entry name" value="RE40534P-RELATED"/>
    <property type="match status" value="1"/>
</dbReference>
<sequence>MADILGPDWDARVIPLPPDAEGPVVATLVHRPGPPAHRRAVLYVHGFVDYFFQTHLAREWEQRRYSFYALDLRKYGRSLLPHQTPNFCLDLAEYDGDLDAAISVLRDEFGHDVVVLMAHSTGGLIASLWANKRRKANPIDALVLNSPWFDLNGTRFERTLGTWFVNAVGAMAPRLGVSDLGDHYGRSLHVSTGGKWDYDLDLKPLNGFPVLAGWVRAIRLGHAELHRGLDIACPALVCTSTASGPNRRWHAAIDRTDSVLNVADIAAQSIKLGRIVTLVRIENGIHDLTLSSEPARSRFFSEVFRWAEAYVPGERRP</sequence>
<reference evidence="2 3" key="1">
    <citation type="journal article" date="2015" name="Int. J. Syst. Evol. Microbiol.">
        <title>Youhaiella tibetensis gen. nov., sp. nov., isolated from subsurface sediment.</title>
        <authorList>
            <person name="Wang Y.X."/>
            <person name="Huang F.Q."/>
            <person name="Nogi Y."/>
            <person name="Pang S.J."/>
            <person name="Wang P.K."/>
            <person name="Lv J."/>
        </authorList>
    </citation>
    <scope>NUCLEOTIDE SEQUENCE [LARGE SCALE GENOMIC DNA]</scope>
    <source>
        <strain evidence="3">fig4</strain>
    </source>
</reference>
<dbReference type="OrthoDB" id="5492442at2"/>
<organism evidence="2 3">
    <name type="scientific">Paradevosia tibetensis</name>
    <dbReference type="NCBI Taxonomy" id="1447062"/>
    <lineage>
        <taxon>Bacteria</taxon>
        <taxon>Pseudomonadati</taxon>
        <taxon>Pseudomonadota</taxon>
        <taxon>Alphaproteobacteria</taxon>
        <taxon>Hyphomicrobiales</taxon>
        <taxon>Devosiaceae</taxon>
        <taxon>Paradevosia</taxon>
    </lineage>
</organism>
<accession>A0A5B9DMD4</accession>
<dbReference type="RefSeq" id="WP_147655955.1">
    <property type="nucleotide sequence ID" value="NZ_BMFM01000001.1"/>
</dbReference>
<evidence type="ECO:0000313" key="3">
    <source>
        <dbReference type="Proteomes" id="UP000321062"/>
    </source>
</evidence>
<dbReference type="EMBL" id="CP041690">
    <property type="protein sequence ID" value="QEE20511.1"/>
    <property type="molecule type" value="Genomic_DNA"/>
</dbReference>
<evidence type="ECO:0000259" key="1">
    <source>
        <dbReference type="Pfam" id="PF12146"/>
    </source>
</evidence>
<proteinExistence type="predicted"/>
<protein>
    <submittedName>
        <fullName evidence="2">Alpha/beta hydrolase</fullName>
    </submittedName>
</protein>
<feature type="domain" description="Serine aminopeptidase S33" evidence="1">
    <location>
        <begin position="37"/>
        <end position="177"/>
    </location>
</feature>
<evidence type="ECO:0000313" key="2">
    <source>
        <dbReference type="EMBL" id="QEE20511.1"/>
    </source>
</evidence>
<dbReference type="AlphaFoldDB" id="A0A5B9DMD4"/>
<name>A0A5B9DMD4_9HYPH</name>
<dbReference type="GO" id="GO:0016787">
    <property type="term" value="F:hydrolase activity"/>
    <property type="evidence" value="ECO:0007669"/>
    <property type="project" value="UniProtKB-KW"/>
</dbReference>
<dbReference type="Proteomes" id="UP000321062">
    <property type="component" value="Chromosome"/>
</dbReference>
<dbReference type="Gene3D" id="3.40.50.1820">
    <property type="entry name" value="alpha/beta hydrolase"/>
    <property type="match status" value="1"/>
</dbReference>